<evidence type="ECO:0000313" key="2">
    <source>
        <dbReference type="Proteomes" id="UP000653045"/>
    </source>
</evidence>
<organism evidence="1 2">
    <name type="scientific">Streptococcus pacificus</name>
    <dbReference type="NCBI Taxonomy" id="2740577"/>
    <lineage>
        <taxon>Bacteria</taxon>
        <taxon>Bacillati</taxon>
        <taxon>Bacillota</taxon>
        <taxon>Bacilli</taxon>
        <taxon>Lactobacillales</taxon>
        <taxon>Streptococcaceae</taxon>
        <taxon>Streptococcus</taxon>
    </lineage>
</organism>
<dbReference type="Pfam" id="PF15428">
    <property type="entry name" value="Imm26"/>
    <property type="match status" value="1"/>
</dbReference>
<sequence>MNNPNLIAERIEERYLKLDKETRRKIDDFYDNKSSKHQLQVIEKSKISPQTGDVFLFSPRKGLYFYGKVLLANIHRVDFDPFAEGSHLVVLFKNRVTDLTMSNYQPDYDNLLITPSIVPVDYWKRGYFYTLTNIPLTEEEKELDIGFYKLYFRGNYFCKVTGEKMEREPKILGMNGTMTLTGIASEVERELIIDPTLVEGYPLSDDELEPSTDDNFLIHDTDESFVSLDVSDPTVWAIATEVDDAYDVYLNGYGWEVFLSHYWQEQAPELLDGLEMDPEASSIVFSYSQANETLLKSLYENLKQLIENPHLISEYIKNNHDKIDWD</sequence>
<dbReference type="Proteomes" id="UP000653045">
    <property type="component" value="Unassembled WGS sequence"/>
</dbReference>
<proteinExistence type="predicted"/>
<keyword evidence="2" id="KW-1185">Reference proteome</keyword>
<reference evidence="1 2" key="1">
    <citation type="journal article" date="2021" name="Int. J. Syst. Evol. Microbiol.">
        <title>Streptococcus vicugnae sp. nov., isolated from faeces of alpacas (Vicugna pacos) and cattle (Bos taurus), Streptococcus zalophi sp. nov., and Streptococcus pacificus sp. nov., isolated from respiratory tract of California sea lions (Zalophus californianus).</title>
        <authorList>
            <person name="Volokhov D.V."/>
            <person name="Zagorodnyaya T.A."/>
            <person name="Shen Z."/>
            <person name="Blom J."/>
            <person name="Furtak V.A."/>
            <person name="Eisenberg T."/>
            <person name="Fan P."/>
            <person name="Jeong K.C."/>
            <person name="Gao Y."/>
            <person name="Zhang S."/>
            <person name="Amselle M."/>
        </authorList>
    </citation>
    <scope>NUCLEOTIDE SEQUENCE [LARGE SCALE GENOMIC DNA]</scope>
    <source>
        <strain evidence="1 2">CSL7591</strain>
    </source>
</reference>
<dbReference type="Pfam" id="PF15595">
    <property type="entry name" value="Imm51"/>
    <property type="match status" value="1"/>
</dbReference>
<accession>A0ABS0ZID7</accession>
<name>A0ABS0ZID7_9STRE</name>
<dbReference type="InterPro" id="IPR028956">
    <property type="entry name" value="Imm51"/>
</dbReference>
<protein>
    <submittedName>
        <fullName evidence="1">Uncharacterized protein</fullName>
    </submittedName>
</protein>
<dbReference type="RefSeq" id="WP_199575148.1">
    <property type="nucleotide sequence ID" value="NZ_JAENBO010000001.1"/>
</dbReference>
<gene>
    <name evidence="1" type="ORF">JHK62_02760</name>
</gene>
<comment type="caution">
    <text evidence="1">The sequence shown here is derived from an EMBL/GenBank/DDBJ whole genome shotgun (WGS) entry which is preliminary data.</text>
</comment>
<dbReference type="InterPro" id="IPR029278">
    <property type="entry name" value="Imm26"/>
</dbReference>
<dbReference type="EMBL" id="JAENBO010000001">
    <property type="protein sequence ID" value="MBJ8325603.1"/>
    <property type="molecule type" value="Genomic_DNA"/>
</dbReference>
<evidence type="ECO:0000313" key="1">
    <source>
        <dbReference type="EMBL" id="MBJ8325603.1"/>
    </source>
</evidence>